<protein>
    <submittedName>
        <fullName evidence="3">Protein N-acetyltransferase, RimJ/RimL family</fullName>
    </submittedName>
</protein>
<gene>
    <name evidence="3" type="ORF">GA0070563_110213</name>
</gene>
<dbReference type="InterPro" id="IPR016181">
    <property type="entry name" value="Acyl_CoA_acyltransferase"/>
</dbReference>
<keyword evidence="4" id="KW-1185">Reference proteome</keyword>
<keyword evidence="3" id="KW-0808">Transferase</keyword>
<accession>A0A1C4ZZF4</accession>
<dbReference type="GO" id="GO:1990189">
    <property type="term" value="F:protein N-terminal-serine acetyltransferase activity"/>
    <property type="evidence" value="ECO:0007669"/>
    <property type="project" value="TreeGrafter"/>
</dbReference>
<dbReference type="InterPro" id="IPR000182">
    <property type="entry name" value="GNAT_dom"/>
</dbReference>
<evidence type="ECO:0000313" key="3">
    <source>
        <dbReference type="EMBL" id="SCF38382.1"/>
    </source>
</evidence>
<feature type="region of interest" description="Disordered" evidence="1">
    <location>
        <begin position="167"/>
        <end position="200"/>
    </location>
</feature>
<dbReference type="Proteomes" id="UP000183585">
    <property type="component" value="Unassembled WGS sequence"/>
</dbReference>
<name>A0A1C4ZZF4_9ACTN</name>
<dbReference type="SUPFAM" id="SSF55729">
    <property type="entry name" value="Acyl-CoA N-acyltransferases (Nat)"/>
    <property type="match status" value="1"/>
</dbReference>
<dbReference type="AlphaFoldDB" id="A0A1C4ZZF4"/>
<organism evidence="3 4">
    <name type="scientific">Micromonospora carbonacea</name>
    <dbReference type="NCBI Taxonomy" id="47853"/>
    <lineage>
        <taxon>Bacteria</taxon>
        <taxon>Bacillati</taxon>
        <taxon>Actinomycetota</taxon>
        <taxon>Actinomycetes</taxon>
        <taxon>Micromonosporales</taxon>
        <taxon>Micromonosporaceae</taxon>
        <taxon>Micromonospora</taxon>
    </lineage>
</organism>
<dbReference type="PANTHER" id="PTHR43441">
    <property type="entry name" value="RIBOSOMAL-PROTEIN-SERINE ACETYLTRANSFERASE"/>
    <property type="match status" value="1"/>
</dbReference>
<dbReference type="PANTHER" id="PTHR43441:SF10">
    <property type="entry name" value="ACETYLTRANSFERASE"/>
    <property type="match status" value="1"/>
</dbReference>
<evidence type="ECO:0000256" key="1">
    <source>
        <dbReference type="SAM" id="MobiDB-lite"/>
    </source>
</evidence>
<proteinExistence type="predicted"/>
<feature type="domain" description="N-acetyltransferase" evidence="2">
    <location>
        <begin position="14"/>
        <end position="181"/>
    </location>
</feature>
<dbReference type="GO" id="GO:0005737">
    <property type="term" value="C:cytoplasm"/>
    <property type="evidence" value="ECO:0007669"/>
    <property type="project" value="TreeGrafter"/>
</dbReference>
<dbReference type="EMBL" id="FMCT01000010">
    <property type="protein sequence ID" value="SCF38382.1"/>
    <property type="molecule type" value="Genomic_DNA"/>
</dbReference>
<dbReference type="GO" id="GO:0008999">
    <property type="term" value="F:protein-N-terminal-alanine acetyltransferase activity"/>
    <property type="evidence" value="ECO:0007669"/>
    <property type="project" value="TreeGrafter"/>
</dbReference>
<sequence>MLLRVPATPHHGGLELRPWRDGDVPELIEVYRDPVLRHWTRHPVDDARAAHRWLVRSRQGWAAGRRFAFAVREPRPGGDRLVATVVLKDVLPGRPHAEVGYWTAAWARGRGVAPRAVQAVTDWAFTRFAATGLIRLDLLHQVDNTASCRVAEKAGYPFQETLPARAPFPLDGHRHARHAAPPRASSGARHQVAEPRNARR</sequence>
<evidence type="ECO:0000313" key="4">
    <source>
        <dbReference type="Proteomes" id="UP000183585"/>
    </source>
</evidence>
<feature type="compositionally biased region" description="Low complexity" evidence="1">
    <location>
        <begin position="181"/>
        <end position="190"/>
    </location>
</feature>
<evidence type="ECO:0000259" key="2">
    <source>
        <dbReference type="PROSITE" id="PS51186"/>
    </source>
</evidence>
<dbReference type="InterPro" id="IPR051908">
    <property type="entry name" value="Ribosomal_N-acetyltransferase"/>
</dbReference>
<reference evidence="4" key="1">
    <citation type="submission" date="2016-06" db="EMBL/GenBank/DDBJ databases">
        <authorList>
            <person name="Varghese N."/>
            <person name="Submissions Spin"/>
        </authorList>
    </citation>
    <scope>NUCLEOTIDE SEQUENCE [LARGE SCALE GENOMIC DNA]</scope>
    <source>
        <strain evidence="4">DSM 43168</strain>
    </source>
</reference>
<dbReference type="Gene3D" id="3.40.630.30">
    <property type="match status" value="1"/>
</dbReference>
<dbReference type="STRING" id="47853.TK50_31570"/>
<feature type="compositionally biased region" description="Basic and acidic residues" evidence="1">
    <location>
        <begin position="191"/>
        <end position="200"/>
    </location>
</feature>
<dbReference type="PROSITE" id="PS51186">
    <property type="entry name" value="GNAT"/>
    <property type="match status" value="1"/>
</dbReference>
<dbReference type="Pfam" id="PF13302">
    <property type="entry name" value="Acetyltransf_3"/>
    <property type="match status" value="1"/>
</dbReference>